<gene>
    <name evidence="1" type="ORF">CRM22_003535</name>
</gene>
<comment type="caution">
    <text evidence="1">The sequence shown here is derived from an EMBL/GenBank/DDBJ whole genome shotgun (WGS) entry which is preliminary data.</text>
</comment>
<evidence type="ECO:0000313" key="1">
    <source>
        <dbReference type="EMBL" id="TGZ69792.1"/>
    </source>
</evidence>
<name>A0A4S2M0S2_OPIFE</name>
<organism evidence="1 2">
    <name type="scientific">Opisthorchis felineus</name>
    <dbReference type="NCBI Taxonomy" id="147828"/>
    <lineage>
        <taxon>Eukaryota</taxon>
        <taxon>Metazoa</taxon>
        <taxon>Spiralia</taxon>
        <taxon>Lophotrochozoa</taxon>
        <taxon>Platyhelminthes</taxon>
        <taxon>Trematoda</taxon>
        <taxon>Digenea</taxon>
        <taxon>Opisthorchiida</taxon>
        <taxon>Opisthorchiata</taxon>
        <taxon>Opisthorchiidae</taxon>
        <taxon>Opisthorchis</taxon>
    </lineage>
</organism>
<proteinExistence type="predicted"/>
<dbReference type="Proteomes" id="UP000308267">
    <property type="component" value="Unassembled WGS sequence"/>
</dbReference>
<sequence length="333" mass="38068">MSPNERIKGLIITQQIRLYEQRCKTFGRAILEASQANDFELAKLLLCKKKKLEEAIRLLRQGGCVKYVPRPPVLNANFKKPLLSEAELTDPSSTKTELDSVKNLKDKRNILVRILQTQHTEVEELLKYLQCFSHGEIGKELVELTLSNKHILAEITEERRDLNELEPHIWNAYMPELSKNLSLGSDQLQVAVTWLKPDLSLSCTHAPNRFISIKLNYPVDEPQEKSLPEDFTSVKDLRADYTFLFYLFRNVSPSTISQMKLPMAIKQRSAKMSATLHETEISLMDLDLLANLCFEIDAKNYGFVEVLVRRRRPTNHNGTQIFADSNAGLLSSP</sequence>
<accession>A0A4S2M0S2</accession>
<keyword evidence="2" id="KW-1185">Reference proteome</keyword>
<evidence type="ECO:0000313" key="2">
    <source>
        <dbReference type="Proteomes" id="UP000308267"/>
    </source>
</evidence>
<dbReference type="OrthoDB" id="10542686at2759"/>
<dbReference type="EMBL" id="SJOL01005799">
    <property type="protein sequence ID" value="TGZ69792.1"/>
    <property type="molecule type" value="Genomic_DNA"/>
</dbReference>
<dbReference type="AlphaFoldDB" id="A0A4S2M0S2"/>
<protein>
    <submittedName>
        <fullName evidence="1">Uncharacterized protein</fullName>
    </submittedName>
</protein>
<reference evidence="1 2" key="1">
    <citation type="journal article" date="2019" name="BMC Genomics">
        <title>New insights from Opisthorchis felineus genome: update on genomics of the epidemiologically important liver flukes.</title>
        <authorList>
            <person name="Ershov N.I."/>
            <person name="Mordvinov V.A."/>
            <person name="Prokhortchouk E.B."/>
            <person name="Pakharukova M.Y."/>
            <person name="Gunbin K.V."/>
            <person name="Ustyantsev K."/>
            <person name="Genaev M.A."/>
            <person name="Blinov A.G."/>
            <person name="Mazur A."/>
            <person name="Boulygina E."/>
            <person name="Tsygankova S."/>
            <person name="Khrameeva E."/>
            <person name="Chekanov N."/>
            <person name="Fan G."/>
            <person name="Xiao A."/>
            <person name="Zhang H."/>
            <person name="Xu X."/>
            <person name="Yang H."/>
            <person name="Solovyev V."/>
            <person name="Lee S.M."/>
            <person name="Liu X."/>
            <person name="Afonnikov D.A."/>
            <person name="Skryabin K.G."/>
        </authorList>
    </citation>
    <scope>NUCLEOTIDE SEQUENCE [LARGE SCALE GENOMIC DNA]</scope>
    <source>
        <strain evidence="1">AK-0245</strain>
        <tissue evidence="1">Whole organism</tissue>
    </source>
</reference>